<sequence length="213" mass="23409">MIYASILPPASTPLEKALEQAAASVLDFATPVRDVWSPAHCPAGHLPWLAWGLAISHWKTGWTIERKRAAVADAIPYHRRKGTRQAVAEVLTDHHPAFQIVEWHEANPRRTPHPFEVRAPAAEISADFLTVAKAEEIIADIAVAKPARAHFDFVQNLDLTSGMFMAAAGMSGTVARSDYGAIHDESRDWMILLQTEDGEPILDGDTTDFLEAD</sequence>
<protein>
    <submittedName>
        <fullName evidence="1">Phage tail protein I</fullName>
    </submittedName>
</protein>
<dbReference type="OrthoDB" id="90759at2"/>
<dbReference type="NCBIfam" id="TIGR01634">
    <property type="entry name" value="tail_P2_I"/>
    <property type="match status" value="1"/>
</dbReference>
<gene>
    <name evidence="1" type="ORF">A8V01_27330</name>
</gene>
<proteinExistence type="predicted"/>
<dbReference type="InterPro" id="IPR006521">
    <property type="entry name" value="Tail_protein_I"/>
</dbReference>
<dbReference type="EMBL" id="LYMM01000107">
    <property type="protein sequence ID" value="PNU01658.1"/>
    <property type="molecule type" value="Genomic_DNA"/>
</dbReference>
<accession>A0A2K2FSB3</accession>
<dbReference type="Proteomes" id="UP000236327">
    <property type="component" value="Unassembled WGS sequence"/>
</dbReference>
<dbReference type="RefSeq" id="WP_103099504.1">
    <property type="nucleotide sequence ID" value="NZ_LYMM01000107.1"/>
</dbReference>
<organism evidence="1 2">
    <name type="scientific">Novosphingobium guangzhouense</name>
    <dbReference type="NCBI Taxonomy" id="1850347"/>
    <lineage>
        <taxon>Bacteria</taxon>
        <taxon>Pseudomonadati</taxon>
        <taxon>Pseudomonadota</taxon>
        <taxon>Alphaproteobacteria</taxon>
        <taxon>Sphingomonadales</taxon>
        <taxon>Sphingomonadaceae</taxon>
        <taxon>Novosphingobium</taxon>
    </lineage>
</organism>
<dbReference type="AlphaFoldDB" id="A0A2K2FSB3"/>
<evidence type="ECO:0000313" key="2">
    <source>
        <dbReference type="Proteomes" id="UP000236327"/>
    </source>
</evidence>
<reference evidence="1 2" key="1">
    <citation type="submission" date="2016-05" db="EMBL/GenBank/DDBJ databases">
        <title>Complete genome sequence of Novosphingobium guangzhouense SA925(T).</title>
        <authorList>
            <person name="Sha S."/>
        </authorList>
    </citation>
    <scope>NUCLEOTIDE SEQUENCE [LARGE SCALE GENOMIC DNA]</scope>
    <source>
        <strain evidence="1 2">SA925</strain>
    </source>
</reference>
<name>A0A2K2FSB3_9SPHN</name>
<dbReference type="Pfam" id="PF09684">
    <property type="entry name" value="Tail_P2_I"/>
    <property type="match status" value="1"/>
</dbReference>
<comment type="caution">
    <text evidence="1">The sequence shown here is derived from an EMBL/GenBank/DDBJ whole genome shotgun (WGS) entry which is preliminary data.</text>
</comment>
<keyword evidence="2" id="KW-1185">Reference proteome</keyword>
<evidence type="ECO:0000313" key="1">
    <source>
        <dbReference type="EMBL" id="PNU01658.1"/>
    </source>
</evidence>